<dbReference type="RefSeq" id="WP_340495496.1">
    <property type="nucleotide sequence ID" value="NZ_JAOSIK010000035.1"/>
</dbReference>
<sequence length="67" mass="7758">MNLQQAQLVQQIFQARANNASEEFINNLMAQNIQLSQRIANQQIILNNAMPPQHLNRSNRSNNSRRN</sequence>
<organism evidence="1 2">
    <name type="scientific">Candidatus Phytoplasma fabacearum</name>
    <dbReference type="NCBI Taxonomy" id="2982628"/>
    <lineage>
        <taxon>Bacteria</taxon>
        <taxon>Bacillati</taxon>
        <taxon>Mycoplasmatota</taxon>
        <taxon>Mollicutes</taxon>
        <taxon>Acholeplasmatales</taxon>
        <taxon>Acholeplasmataceae</taxon>
        <taxon>Candidatus Phytoplasma</taxon>
        <taxon>16SrII (Peanut WB group)</taxon>
    </lineage>
</organism>
<protein>
    <submittedName>
        <fullName evidence="1">Effector protein</fullName>
    </submittedName>
</protein>
<name>A0ABU8ZT07_9MOLU</name>
<dbReference type="EMBL" id="JAOSIK010000035">
    <property type="protein sequence ID" value="MEK0312123.1"/>
    <property type="molecule type" value="Genomic_DNA"/>
</dbReference>
<gene>
    <name evidence="1" type="ORF">OC725_02505</name>
</gene>
<reference evidence="1 2" key="1">
    <citation type="journal article" date="2023" name="Int. J. Syst. Evol. Microbiol.">
        <title>The observation of taxonomic boundaries for the 16SrII and 16SrXXV phytoplasmas using genome-based delimitation.</title>
        <authorList>
            <person name="Rodrigues Jardim B."/>
            <person name="Tran-Nguyen L.T.T."/>
            <person name="Gambley C."/>
            <person name="Al-Sadi A.M."/>
            <person name="Al-Subhi A.M."/>
            <person name="Foissac X."/>
            <person name="Salar P."/>
            <person name="Cai H."/>
            <person name="Yang J.Y."/>
            <person name="Davis R."/>
            <person name="Jones L."/>
            <person name="Rodoni B."/>
            <person name="Constable F.E."/>
        </authorList>
    </citation>
    <scope>NUCLEOTIDE SEQUENCE [LARGE SCALE GENOMIC DNA]</scope>
    <source>
        <strain evidence="1">BAWM-322</strain>
    </source>
</reference>
<evidence type="ECO:0000313" key="2">
    <source>
        <dbReference type="Proteomes" id="UP001382955"/>
    </source>
</evidence>
<evidence type="ECO:0000313" key="1">
    <source>
        <dbReference type="EMBL" id="MEK0312123.1"/>
    </source>
</evidence>
<dbReference type="Proteomes" id="UP001382955">
    <property type="component" value="Unassembled WGS sequence"/>
</dbReference>
<comment type="caution">
    <text evidence="1">The sequence shown here is derived from an EMBL/GenBank/DDBJ whole genome shotgun (WGS) entry which is preliminary data.</text>
</comment>
<accession>A0ABU8ZT07</accession>
<proteinExistence type="predicted"/>
<keyword evidence="2" id="KW-1185">Reference proteome</keyword>